<protein>
    <recommendedName>
        <fullName evidence="7">Glycosyltransferase</fullName>
    </recommendedName>
</protein>
<dbReference type="Pfam" id="PF13579">
    <property type="entry name" value="Glyco_trans_4_4"/>
    <property type="match status" value="1"/>
</dbReference>
<dbReference type="Gene3D" id="3.40.50.2000">
    <property type="entry name" value="Glycogen Phosphorylase B"/>
    <property type="match status" value="2"/>
</dbReference>
<keyword evidence="2" id="KW-0808">Transferase</keyword>
<comment type="caution">
    <text evidence="5">The sequence shown here is derived from an EMBL/GenBank/DDBJ whole genome shotgun (WGS) entry which is preliminary data.</text>
</comment>
<proteinExistence type="predicted"/>
<feature type="domain" description="Glycosyl transferase family 1" evidence="3">
    <location>
        <begin position="182"/>
        <end position="348"/>
    </location>
</feature>
<dbReference type="InterPro" id="IPR050194">
    <property type="entry name" value="Glycosyltransferase_grp1"/>
</dbReference>
<name>A0ABP9PJB5_9ACTN</name>
<keyword evidence="6" id="KW-1185">Reference proteome</keyword>
<evidence type="ECO:0000313" key="5">
    <source>
        <dbReference type="EMBL" id="GAA5147577.1"/>
    </source>
</evidence>
<keyword evidence="1" id="KW-0328">Glycosyltransferase</keyword>
<evidence type="ECO:0000259" key="3">
    <source>
        <dbReference type="Pfam" id="PF00534"/>
    </source>
</evidence>
<dbReference type="PANTHER" id="PTHR45947">
    <property type="entry name" value="SULFOQUINOVOSYL TRANSFERASE SQD2"/>
    <property type="match status" value="1"/>
</dbReference>
<dbReference type="SUPFAM" id="SSF53756">
    <property type="entry name" value="UDP-Glycosyltransferase/glycogen phosphorylase"/>
    <property type="match status" value="1"/>
</dbReference>
<sequence>MKLVVLVSHPIQHFCPQYRSLAERSDVDLTVVFGSLKGAEPYHDAGFGRQVSWGAGLLEGFDWRIAPNNRAVASALDDLAPDHLVIYGYAEPISRAAWRWAWRRDVSIAYVADSEDRHDAAKGLREPLKALVIRRLFRRVSTFLSVGDANEEYYLARGVPQDRIVRMHFPISPAMLGRDEAQTELRAELGVHPEALVVLNVGKFETRKRQRDLVETARRFTPRDLHLLMAGSGDELEACRELAADAPNITFLGFVPPGGLVQLYRGSDVYAHVSSYDPHPLAVSEAAASGCALVVADTTGSWGTHDDVAPYETGLVVRCGQIDELAAALGALAANRPWAAAMGTAARARAERFQRRSHGGFIDDLARRGQ</sequence>
<evidence type="ECO:0008006" key="7">
    <source>
        <dbReference type="Google" id="ProtNLM"/>
    </source>
</evidence>
<gene>
    <name evidence="5" type="ORF">GCM10023340_20200</name>
</gene>
<accession>A0ABP9PJB5</accession>
<evidence type="ECO:0000256" key="2">
    <source>
        <dbReference type="ARBA" id="ARBA00022679"/>
    </source>
</evidence>
<dbReference type="Pfam" id="PF00534">
    <property type="entry name" value="Glycos_transf_1"/>
    <property type="match status" value="1"/>
</dbReference>
<organism evidence="5 6">
    <name type="scientific">Nocardioides marinquilinus</name>
    <dbReference type="NCBI Taxonomy" id="1210400"/>
    <lineage>
        <taxon>Bacteria</taxon>
        <taxon>Bacillati</taxon>
        <taxon>Actinomycetota</taxon>
        <taxon>Actinomycetes</taxon>
        <taxon>Propionibacteriales</taxon>
        <taxon>Nocardioidaceae</taxon>
        <taxon>Nocardioides</taxon>
    </lineage>
</organism>
<dbReference type="CDD" id="cd03801">
    <property type="entry name" value="GT4_PimA-like"/>
    <property type="match status" value="1"/>
</dbReference>
<dbReference type="InterPro" id="IPR028098">
    <property type="entry name" value="Glyco_trans_4-like_N"/>
</dbReference>
<feature type="domain" description="Glycosyltransferase subfamily 4-like N-terminal" evidence="4">
    <location>
        <begin position="19"/>
        <end position="167"/>
    </location>
</feature>
<dbReference type="EMBL" id="BAABKG010000002">
    <property type="protein sequence ID" value="GAA5147577.1"/>
    <property type="molecule type" value="Genomic_DNA"/>
</dbReference>
<dbReference type="PANTHER" id="PTHR45947:SF3">
    <property type="entry name" value="SULFOQUINOVOSYL TRANSFERASE SQD2"/>
    <property type="match status" value="1"/>
</dbReference>
<evidence type="ECO:0000259" key="4">
    <source>
        <dbReference type="Pfam" id="PF13579"/>
    </source>
</evidence>
<reference evidence="6" key="1">
    <citation type="journal article" date="2019" name="Int. J. Syst. Evol. Microbiol.">
        <title>The Global Catalogue of Microorganisms (GCM) 10K type strain sequencing project: providing services to taxonomists for standard genome sequencing and annotation.</title>
        <authorList>
            <consortium name="The Broad Institute Genomics Platform"/>
            <consortium name="The Broad Institute Genome Sequencing Center for Infectious Disease"/>
            <person name="Wu L."/>
            <person name="Ma J."/>
        </authorList>
    </citation>
    <scope>NUCLEOTIDE SEQUENCE [LARGE SCALE GENOMIC DNA]</scope>
    <source>
        <strain evidence="6">JCM 18459</strain>
    </source>
</reference>
<evidence type="ECO:0000313" key="6">
    <source>
        <dbReference type="Proteomes" id="UP001500221"/>
    </source>
</evidence>
<dbReference type="InterPro" id="IPR001296">
    <property type="entry name" value="Glyco_trans_1"/>
</dbReference>
<evidence type="ECO:0000256" key="1">
    <source>
        <dbReference type="ARBA" id="ARBA00022676"/>
    </source>
</evidence>
<dbReference type="Proteomes" id="UP001500221">
    <property type="component" value="Unassembled WGS sequence"/>
</dbReference>
<dbReference type="RefSeq" id="WP_345457791.1">
    <property type="nucleotide sequence ID" value="NZ_BAABKG010000002.1"/>
</dbReference>